<evidence type="ECO:0000313" key="1">
    <source>
        <dbReference type="EMBL" id="KAI5657979.1"/>
    </source>
</evidence>
<gene>
    <name evidence="1" type="ORF">M9H77_26772</name>
</gene>
<accession>A0ACC0ABH3</accession>
<reference evidence="2" key="1">
    <citation type="journal article" date="2023" name="Nat. Plants">
        <title>Single-cell RNA sequencing provides a high-resolution roadmap for understanding the multicellular compartmentation of specialized metabolism.</title>
        <authorList>
            <person name="Sun S."/>
            <person name="Shen X."/>
            <person name="Li Y."/>
            <person name="Li Y."/>
            <person name="Wang S."/>
            <person name="Li R."/>
            <person name="Zhang H."/>
            <person name="Shen G."/>
            <person name="Guo B."/>
            <person name="Wei J."/>
            <person name="Xu J."/>
            <person name="St-Pierre B."/>
            <person name="Chen S."/>
            <person name="Sun C."/>
        </authorList>
    </citation>
    <scope>NUCLEOTIDE SEQUENCE [LARGE SCALE GENOMIC DNA]</scope>
</reference>
<dbReference type="EMBL" id="CM044706">
    <property type="protein sequence ID" value="KAI5657979.1"/>
    <property type="molecule type" value="Genomic_DNA"/>
</dbReference>
<name>A0ACC0ABH3_CATRO</name>
<dbReference type="Proteomes" id="UP001060085">
    <property type="component" value="Linkage Group LG06"/>
</dbReference>
<evidence type="ECO:0000313" key="2">
    <source>
        <dbReference type="Proteomes" id="UP001060085"/>
    </source>
</evidence>
<protein>
    <submittedName>
        <fullName evidence="1">Uncharacterized protein</fullName>
    </submittedName>
</protein>
<proteinExistence type="predicted"/>
<keyword evidence="2" id="KW-1185">Reference proteome</keyword>
<comment type="caution">
    <text evidence="1">The sequence shown here is derived from an EMBL/GenBank/DDBJ whole genome shotgun (WGS) entry which is preliminary data.</text>
</comment>
<organism evidence="1 2">
    <name type="scientific">Catharanthus roseus</name>
    <name type="common">Madagascar periwinkle</name>
    <name type="synonym">Vinca rosea</name>
    <dbReference type="NCBI Taxonomy" id="4058"/>
    <lineage>
        <taxon>Eukaryota</taxon>
        <taxon>Viridiplantae</taxon>
        <taxon>Streptophyta</taxon>
        <taxon>Embryophyta</taxon>
        <taxon>Tracheophyta</taxon>
        <taxon>Spermatophyta</taxon>
        <taxon>Magnoliopsida</taxon>
        <taxon>eudicotyledons</taxon>
        <taxon>Gunneridae</taxon>
        <taxon>Pentapetalae</taxon>
        <taxon>asterids</taxon>
        <taxon>lamiids</taxon>
        <taxon>Gentianales</taxon>
        <taxon>Apocynaceae</taxon>
        <taxon>Rauvolfioideae</taxon>
        <taxon>Vinceae</taxon>
        <taxon>Catharanthinae</taxon>
        <taxon>Catharanthus</taxon>
    </lineage>
</organism>
<sequence length="142" mass="16436">MWPLVGESTCESRRKNVLEPIKTWKKSKGDLRLAGVTYLEKQKRYNESLEPKKVKQLPIPSQAIVKKETKKPSIVEEFQRAIELLQVKEVVGALFEVNVANGESCDFKREKSIEGEIESEIKEKERAERKESYLKRVKKMSA</sequence>